<comment type="subcellular location">
    <subcellularLocation>
        <location evidence="1">Cell outer membrane</location>
    </subcellularLocation>
</comment>
<organism evidence="8 9">
    <name type="scientific">Sphingobacterium faecale</name>
    <dbReference type="NCBI Taxonomy" id="2803775"/>
    <lineage>
        <taxon>Bacteria</taxon>
        <taxon>Pseudomonadati</taxon>
        <taxon>Bacteroidota</taxon>
        <taxon>Sphingobacteriia</taxon>
        <taxon>Sphingobacteriales</taxon>
        <taxon>Sphingobacteriaceae</taxon>
        <taxon>Sphingobacterium</taxon>
    </lineage>
</organism>
<comment type="similarity">
    <text evidence="2">Belongs to the SusD family.</text>
</comment>
<dbReference type="InterPro" id="IPR011990">
    <property type="entry name" value="TPR-like_helical_dom_sf"/>
</dbReference>
<gene>
    <name evidence="8" type="ORF">JKG61_22650</name>
</gene>
<keyword evidence="4" id="KW-0472">Membrane</keyword>
<evidence type="ECO:0000256" key="1">
    <source>
        <dbReference type="ARBA" id="ARBA00004442"/>
    </source>
</evidence>
<feature type="domain" description="RagB/SusD" evidence="6">
    <location>
        <begin position="327"/>
        <end position="433"/>
    </location>
</feature>
<sequence length="442" mass="50800">MNKFIIFFIVMGCLSCGDGFLDVKPSSNTVVPTTLDDFEQLLNYGNLVYAYPDMLDVLADDYYLEEAYWKTQFNYLPIVANAYIWADDIFETIESDYQNWEKMYAQVFYANVVLEGINNIQLNAKNIRQHNQVQGTALFLRAWALYNLAQLYAPAYKESTASRDLGVPIPLLSDVNEKVKRNSVVEVYHRILTDLETAISLVQAEVDFGRPSKAAVYALRARVLLAMGIYEEALDMATKSINVHDALVDLDGEELDYKKTLYMGFETNGPFIQSNNQNIQIKQDLFDSYDLNDLRRSFFKFNAQGNPYYVSQYKIGNLFFRGLDTDEQYLIKAECEARLGDKDQAMATLNHLLKHVHSSYVDKTVVTKEEALNIILQERRKQLVFRGLRWSDLKRYNRDGANISLTRILGEKSYTLPANSLKWLFPIPSNEIKISGIPQNIR</sequence>
<protein>
    <submittedName>
        <fullName evidence="8">RagB/SusD family nutrient uptake outer membrane protein</fullName>
    </submittedName>
</protein>
<keyword evidence="9" id="KW-1185">Reference proteome</keyword>
<proteinExistence type="inferred from homology"/>
<evidence type="ECO:0000313" key="8">
    <source>
        <dbReference type="EMBL" id="MBL1411569.1"/>
    </source>
</evidence>
<evidence type="ECO:0000256" key="3">
    <source>
        <dbReference type="ARBA" id="ARBA00022729"/>
    </source>
</evidence>
<keyword evidence="3" id="KW-0732">Signal</keyword>
<dbReference type="RefSeq" id="WP_202105285.1">
    <property type="nucleotide sequence ID" value="NZ_JAERTY010000026.1"/>
</dbReference>
<name>A0ABS1RAK7_9SPHI</name>
<evidence type="ECO:0000256" key="5">
    <source>
        <dbReference type="ARBA" id="ARBA00023237"/>
    </source>
</evidence>
<keyword evidence="5" id="KW-0998">Cell outer membrane</keyword>
<dbReference type="Pfam" id="PF07980">
    <property type="entry name" value="SusD_RagB"/>
    <property type="match status" value="1"/>
</dbReference>
<dbReference type="InterPro" id="IPR033985">
    <property type="entry name" value="SusD-like_N"/>
</dbReference>
<dbReference type="Pfam" id="PF14322">
    <property type="entry name" value="SusD-like_3"/>
    <property type="match status" value="1"/>
</dbReference>
<evidence type="ECO:0000256" key="2">
    <source>
        <dbReference type="ARBA" id="ARBA00006275"/>
    </source>
</evidence>
<dbReference type="EMBL" id="JAERTY010000026">
    <property type="protein sequence ID" value="MBL1411569.1"/>
    <property type="molecule type" value="Genomic_DNA"/>
</dbReference>
<evidence type="ECO:0000313" key="9">
    <source>
        <dbReference type="Proteomes" id="UP000625283"/>
    </source>
</evidence>
<dbReference type="SUPFAM" id="SSF48452">
    <property type="entry name" value="TPR-like"/>
    <property type="match status" value="1"/>
</dbReference>
<evidence type="ECO:0000259" key="7">
    <source>
        <dbReference type="Pfam" id="PF14322"/>
    </source>
</evidence>
<dbReference type="Proteomes" id="UP000625283">
    <property type="component" value="Unassembled WGS sequence"/>
</dbReference>
<evidence type="ECO:0000256" key="4">
    <source>
        <dbReference type="ARBA" id="ARBA00023136"/>
    </source>
</evidence>
<reference evidence="8 9" key="1">
    <citation type="submission" date="2021-01" db="EMBL/GenBank/DDBJ databases">
        <title>C459-1 draft genome sequence.</title>
        <authorList>
            <person name="Zhang X.-F."/>
        </authorList>
    </citation>
    <scope>NUCLEOTIDE SEQUENCE [LARGE SCALE GENOMIC DNA]</scope>
    <source>
        <strain evidence="9">C459-1</strain>
    </source>
</reference>
<comment type="caution">
    <text evidence="8">The sequence shown here is derived from an EMBL/GenBank/DDBJ whole genome shotgun (WGS) entry which is preliminary data.</text>
</comment>
<dbReference type="InterPro" id="IPR012944">
    <property type="entry name" value="SusD_RagB_dom"/>
</dbReference>
<dbReference type="Gene3D" id="1.25.40.390">
    <property type="match status" value="2"/>
</dbReference>
<evidence type="ECO:0000259" key="6">
    <source>
        <dbReference type="Pfam" id="PF07980"/>
    </source>
</evidence>
<feature type="domain" description="SusD-like N-terminal" evidence="7">
    <location>
        <begin position="20"/>
        <end position="225"/>
    </location>
</feature>
<accession>A0ABS1RAK7</accession>